<dbReference type="Gene3D" id="1.10.357.20">
    <property type="entry name" value="SLC41 divalent cation transporters, integral membrane domain"/>
    <property type="match status" value="1"/>
</dbReference>
<comment type="similarity">
    <text evidence="2 9">Belongs to the SLC41A transporter family.</text>
</comment>
<evidence type="ECO:0000256" key="4">
    <source>
        <dbReference type="ARBA" id="ARBA00022692"/>
    </source>
</evidence>
<name>A0A917FXH6_9BACL</name>
<dbReference type="AlphaFoldDB" id="A0A917FXH6"/>
<evidence type="ECO:0000313" key="11">
    <source>
        <dbReference type="EMBL" id="GGG11392.1"/>
    </source>
</evidence>
<evidence type="ECO:0000256" key="3">
    <source>
        <dbReference type="ARBA" id="ARBA00022448"/>
    </source>
</evidence>
<feature type="transmembrane region" description="Helical" evidence="9">
    <location>
        <begin position="312"/>
        <end position="339"/>
    </location>
</feature>
<dbReference type="GO" id="GO:0046872">
    <property type="term" value="F:metal ion binding"/>
    <property type="evidence" value="ECO:0007669"/>
    <property type="project" value="UniProtKB-KW"/>
</dbReference>
<reference evidence="11" key="1">
    <citation type="journal article" date="2014" name="Int. J. Syst. Evol. Microbiol.">
        <title>Complete genome sequence of Corynebacterium casei LMG S-19264T (=DSM 44701T), isolated from a smear-ripened cheese.</title>
        <authorList>
            <consortium name="US DOE Joint Genome Institute (JGI-PGF)"/>
            <person name="Walter F."/>
            <person name="Albersmeier A."/>
            <person name="Kalinowski J."/>
            <person name="Ruckert C."/>
        </authorList>
    </citation>
    <scope>NUCLEOTIDE SEQUENCE</scope>
    <source>
        <strain evidence="11">CGMCC 1.12987</strain>
    </source>
</reference>
<dbReference type="GO" id="GO:0005886">
    <property type="term" value="C:plasma membrane"/>
    <property type="evidence" value="ECO:0007669"/>
    <property type="project" value="UniProtKB-SubCell"/>
</dbReference>
<feature type="transmembrane region" description="Helical" evidence="9">
    <location>
        <begin position="387"/>
        <end position="413"/>
    </location>
</feature>
<dbReference type="InterPro" id="IPR000644">
    <property type="entry name" value="CBS_dom"/>
</dbReference>
<dbReference type="Pfam" id="PF00571">
    <property type="entry name" value="CBS"/>
    <property type="match status" value="2"/>
</dbReference>
<organism evidence="11 12">
    <name type="scientific">Paenibacillus abyssi</name>
    <dbReference type="NCBI Taxonomy" id="1340531"/>
    <lineage>
        <taxon>Bacteria</taxon>
        <taxon>Bacillati</taxon>
        <taxon>Bacillota</taxon>
        <taxon>Bacilli</taxon>
        <taxon>Bacillales</taxon>
        <taxon>Paenibacillaceae</taxon>
        <taxon>Paenibacillus</taxon>
    </lineage>
</organism>
<dbReference type="InterPro" id="IPR038076">
    <property type="entry name" value="MgtE_N_sf"/>
</dbReference>
<keyword evidence="9" id="KW-1003">Cell membrane</keyword>
<protein>
    <recommendedName>
        <fullName evidence="9">Magnesium transporter MgtE</fullName>
    </recommendedName>
</protein>
<reference evidence="11" key="2">
    <citation type="submission" date="2020-09" db="EMBL/GenBank/DDBJ databases">
        <authorList>
            <person name="Sun Q."/>
            <person name="Zhou Y."/>
        </authorList>
    </citation>
    <scope>NUCLEOTIDE SEQUENCE</scope>
    <source>
        <strain evidence="11">CGMCC 1.12987</strain>
    </source>
</reference>
<keyword evidence="4 9" id="KW-0812">Transmembrane</keyword>
<dbReference type="Gene3D" id="3.10.580.10">
    <property type="entry name" value="CBS-domain"/>
    <property type="match status" value="1"/>
</dbReference>
<dbReference type="EMBL" id="BMGR01000010">
    <property type="protein sequence ID" value="GGG11392.1"/>
    <property type="molecule type" value="Genomic_DNA"/>
</dbReference>
<dbReference type="SUPFAM" id="SSF158791">
    <property type="entry name" value="MgtE N-terminal domain-like"/>
    <property type="match status" value="1"/>
</dbReference>
<dbReference type="Pfam" id="PF03448">
    <property type="entry name" value="MgtE_N"/>
    <property type="match status" value="1"/>
</dbReference>
<dbReference type="InterPro" id="IPR006667">
    <property type="entry name" value="SLC41_membr_dom"/>
</dbReference>
<feature type="transmembrane region" description="Helical" evidence="9">
    <location>
        <begin position="360"/>
        <end position="381"/>
    </location>
</feature>
<dbReference type="InterPro" id="IPR046342">
    <property type="entry name" value="CBS_dom_sf"/>
</dbReference>
<evidence type="ECO:0000256" key="6">
    <source>
        <dbReference type="ARBA" id="ARBA00022989"/>
    </source>
</evidence>
<dbReference type="InterPro" id="IPR036739">
    <property type="entry name" value="SLC41_membr_dom_sf"/>
</dbReference>
<dbReference type="CDD" id="cd04606">
    <property type="entry name" value="CBS_pair_Mg_transporter"/>
    <property type="match status" value="1"/>
</dbReference>
<dbReference type="InterPro" id="IPR006669">
    <property type="entry name" value="MgtE_transporter"/>
</dbReference>
<comment type="subunit">
    <text evidence="9">Homodimer.</text>
</comment>
<comment type="subcellular location">
    <subcellularLocation>
        <location evidence="9">Cell membrane</location>
        <topology evidence="9">Multi-pass membrane protein</topology>
    </subcellularLocation>
    <subcellularLocation>
        <location evidence="1">Membrane</location>
        <topology evidence="1">Multi-pass membrane protein</topology>
    </subcellularLocation>
</comment>
<dbReference type="InterPro" id="IPR006668">
    <property type="entry name" value="Mg_transptr_MgtE_intracell_dom"/>
</dbReference>
<sequence length="452" mass="50710">MNRELSIEQLGSEIIRLIEKNRTSEVVLIIEELQPYDIATLFELLPGEHRPAFLDLLDIITLTDMVEELDSEEQYDVFSLIGTQRTTEVMDRMDNDDLASFLGSLTNEEKDAFLSSMDLLESTAVRQLMNYPPETAGRIMNNRYVWIPQHYTVREAIDKIRDFADISEAISYLYVIDEDKRLLGVVSYRDLILAKLDDRIHQIMYTRVISVTVDMDQEKVADVIRNYDFLAVPVVDENNKLTGIITVDDIIDIVIDEANEDIEKLSGNGRDIDFDTKPTVAAFRRLPWLVALLFIGMISGTIISRFEDTINQIVALAFFMPMIAGMTGNTGTQSLAVVVRGLISKELKGKDVLRLVRRELFVGVIIGLICGVLVTLLAYFWQGNLMLGFVVGLSLVVTLIIGTIAGTVIPLLLNKLKVDPAVASGPLITTLNDVLSLFIYFGLATLFISYLI</sequence>
<dbReference type="Gene3D" id="1.25.60.10">
    <property type="entry name" value="MgtE N-terminal domain-like"/>
    <property type="match status" value="1"/>
</dbReference>
<dbReference type="PROSITE" id="PS51371">
    <property type="entry name" value="CBS"/>
    <property type="match status" value="2"/>
</dbReference>
<keyword evidence="5 9" id="KW-0460">Magnesium</keyword>
<evidence type="ECO:0000256" key="8">
    <source>
        <dbReference type="PROSITE-ProRule" id="PRU00703"/>
    </source>
</evidence>
<feature type="transmembrane region" description="Helical" evidence="9">
    <location>
        <begin position="286"/>
        <end position="306"/>
    </location>
</feature>
<feature type="domain" description="CBS" evidence="10">
    <location>
        <begin position="204"/>
        <end position="262"/>
    </location>
</feature>
<evidence type="ECO:0000256" key="5">
    <source>
        <dbReference type="ARBA" id="ARBA00022842"/>
    </source>
</evidence>
<dbReference type="SUPFAM" id="SSF161093">
    <property type="entry name" value="MgtE membrane domain-like"/>
    <property type="match status" value="1"/>
</dbReference>
<dbReference type="NCBIfam" id="TIGR00400">
    <property type="entry name" value="mgtE"/>
    <property type="match status" value="1"/>
</dbReference>
<dbReference type="PANTHER" id="PTHR43773:SF1">
    <property type="entry name" value="MAGNESIUM TRANSPORTER MGTE"/>
    <property type="match status" value="1"/>
</dbReference>
<feature type="domain" description="CBS" evidence="10">
    <location>
        <begin position="140"/>
        <end position="203"/>
    </location>
</feature>
<evidence type="ECO:0000256" key="1">
    <source>
        <dbReference type="ARBA" id="ARBA00004141"/>
    </source>
</evidence>
<evidence type="ECO:0000256" key="2">
    <source>
        <dbReference type="ARBA" id="ARBA00009749"/>
    </source>
</evidence>
<dbReference type="SUPFAM" id="SSF54631">
    <property type="entry name" value="CBS-domain pair"/>
    <property type="match status" value="1"/>
</dbReference>
<evidence type="ECO:0000256" key="7">
    <source>
        <dbReference type="ARBA" id="ARBA00023136"/>
    </source>
</evidence>
<dbReference type="SMART" id="SM00924">
    <property type="entry name" value="MgtE_N"/>
    <property type="match status" value="1"/>
</dbReference>
<evidence type="ECO:0000313" key="12">
    <source>
        <dbReference type="Proteomes" id="UP000644756"/>
    </source>
</evidence>
<dbReference type="GO" id="GO:0015095">
    <property type="term" value="F:magnesium ion transmembrane transporter activity"/>
    <property type="evidence" value="ECO:0007669"/>
    <property type="project" value="UniProtKB-UniRule"/>
</dbReference>
<evidence type="ECO:0000256" key="9">
    <source>
        <dbReference type="RuleBase" id="RU362011"/>
    </source>
</evidence>
<keyword evidence="7 9" id="KW-0472">Membrane</keyword>
<accession>A0A917FXH6</accession>
<keyword evidence="6 9" id="KW-1133">Transmembrane helix</keyword>
<dbReference type="PANTHER" id="PTHR43773">
    <property type="entry name" value="MAGNESIUM TRANSPORTER MGTE"/>
    <property type="match status" value="1"/>
</dbReference>
<dbReference type="Pfam" id="PF01769">
    <property type="entry name" value="MgtE"/>
    <property type="match status" value="1"/>
</dbReference>
<comment type="function">
    <text evidence="9">Acts as a magnesium transporter.</text>
</comment>
<dbReference type="Proteomes" id="UP000644756">
    <property type="component" value="Unassembled WGS sequence"/>
</dbReference>
<proteinExistence type="inferred from homology"/>
<keyword evidence="8" id="KW-0129">CBS domain</keyword>
<keyword evidence="9" id="KW-0479">Metal-binding</keyword>
<dbReference type="RefSeq" id="WP_188531920.1">
    <property type="nucleotide sequence ID" value="NZ_BMGR01000010.1"/>
</dbReference>
<gene>
    <name evidence="11" type="primary">mgtE</name>
    <name evidence="11" type="ORF">GCM10010916_30300</name>
</gene>
<comment type="caution">
    <text evidence="11">The sequence shown here is derived from an EMBL/GenBank/DDBJ whole genome shotgun (WGS) entry which is preliminary data.</text>
</comment>
<evidence type="ECO:0000259" key="10">
    <source>
        <dbReference type="PROSITE" id="PS51371"/>
    </source>
</evidence>
<keyword evidence="3 9" id="KW-0813">Transport</keyword>
<feature type="transmembrane region" description="Helical" evidence="9">
    <location>
        <begin position="434"/>
        <end position="451"/>
    </location>
</feature>
<dbReference type="SMART" id="SM00116">
    <property type="entry name" value="CBS"/>
    <property type="match status" value="2"/>
</dbReference>
<keyword evidence="12" id="KW-1185">Reference proteome</keyword>